<dbReference type="InterPro" id="IPR036514">
    <property type="entry name" value="SGNH_hydro_sf"/>
</dbReference>
<evidence type="ECO:0000256" key="2">
    <source>
        <dbReference type="SAM" id="SignalP"/>
    </source>
</evidence>
<comment type="similarity">
    <text evidence="1">Belongs to the 'GDSL' lipolytic enzyme family.</text>
</comment>
<reference evidence="3 4" key="1">
    <citation type="journal article" date="2016" name="DNA Res.">
        <title>The draft genome of MD-2 pineapple using hybrid error correction of long reads.</title>
        <authorList>
            <person name="Redwan R.M."/>
            <person name="Saidin A."/>
            <person name="Kumar S.V."/>
        </authorList>
    </citation>
    <scope>NUCLEOTIDE SEQUENCE [LARGE SCALE GENOMIC DNA]</scope>
    <source>
        <strain evidence="4">cv. MD2</strain>
        <tissue evidence="3">Leaf</tissue>
    </source>
</reference>
<dbReference type="GO" id="GO:0016788">
    <property type="term" value="F:hydrolase activity, acting on ester bonds"/>
    <property type="evidence" value="ECO:0007669"/>
    <property type="project" value="InterPro"/>
</dbReference>
<evidence type="ECO:0000313" key="3">
    <source>
        <dbReference type="EMBL" id="OAY63393.1"/>
    </source>
</evidence>
<protein>
    <submittedName>
        <fullName evidence="3">GDSL esterase/lipase EXL3</fullName>
    </submittedName>
</protein>
<keyword evidence="2" id="KW-0732">Signal</keyword>
<dbReference type="PANTHER" id="PTHR45642:SF110">
    <property type="entry name" value="OS02G0101400 PROTEIN"/>
    <property type="match status" value="1"/>
</dbReference>
<feature type="chain" id="PRO_5008285198" evidence="2">
    <location>
        <begin position="21"/>
        <end position="325"/>
    </location>
</feature>
<dbReference type="Pfam" id="PF00657">
    <property type="entry name" value="Lipase_GDSL"/>
    <property type="match status" value="2"/>
</dbReference>
<name>A0A199UF72_ANACO</name>
<dbReference type="PANTHER" id="PTHR45642">
    <property type="entry name" value="GDSL ESTERASE/LIPASE EXL3"/>
    <property type="match status" value="1"/>
</dbReference>
<dbReference type="CDD" id="cd01837">
    <property type="entry name" value="SGNH_plant_lipase_like"/>
    <property type="match status" value="1"/>
</dbReference>
<comment type="caution">
    <text evidence="3">The sequence shown here is derived from an EMBL/GenBank/DDBJ whole genome shotgun (WGS) entry which is preliminary data.</text>
</comment>
<dbReference type="EMBL" id="LSRQ01008347">
    <property type="protein sequence ID" value="OAY63393.1"/>
    <property type="molecule type" value="Genomic_DNA"/>
</dbReference>
<evidence type="ECO:0000313" key="4">
    <source>
        <dbReference type="Proteomes" id="UP000092600"/>
    </source>
</evidence>
<dbReference type="InterPro" id="IPR050592">
    <property type="entry name" value="GDSL_lipolytic_enzyme"/>
</dbReference>
<proteinExistence type="inferred from homology"/>
<dbReference type="AlphaFoldDB" id="A0A199UF72"/>
<dbReference type="InterPro" id="IPR035669">
    <property type="entry name" value="SGNH_plant_lipase-like"/>
</dbReference>
<evidence type="ECO:0000256" key="1">
    <source>
        <dbReference type="ARBA" id="ARBA00008668"/>
    </source>
</evidence>
<accession>A0A199UF72</accession>
<feature type="signal peptide" evidence="2">
    <location>
        <begin position="1"/>
        <end position="20"/>
    </location>
</feature>
<dbReference type="Gene3D" id="3.40.50.1110">
    <property type="entry name" value="SGNH hydrolase"/>
    <property type="match status" value="2"/>
</dbReference>
<dbReference type="Proteomes" id="UP000092600">
    <property type="component" value="Unassembled WGS sequence"/>
</dbReference>
<dbReference type="InterPro" id="IPR001087">
    <property type="entry name" value="GDSL"/>
</dbReference>
<organism evidence="3 4">
    <name type="scientific">Ananas comosus</name>
    <name type="common">Pineapple</name>
    <name type="synonym">Ananas ananas</name>
    <dbReference type="NCBI Taxonomy" id="4615"/>
    <lineage>
        <taxon>Eukaryota</taxon>
        <taxon>Viridiplantae</taxon>
        <taxon>Streptophyta</taxon>
        <taxon>Embryophyta</taxon>
        <taxon>Tracheophyta</taxon>
        <taxon>Spermatophyta</taxon>
        <taxon>Magnoliopsida</taxon>
        <taxon>Liliopsida</taxon>
        <taxon>Poales</taxon>
        <taxon>Bromeliaceae</taxon>
        <taxon>Bromelioideae</taxon>
        <taxon>Ananas</taxon>
    </lineage>
</organism>
<sequence length="325" mass="35766">MKLHSLRVVILVLALHLALQQTLVVEMVNATTTTMPTVPAVIVFGDSIVDPGNNNVIKTIIKCNFPPYGVDFADHKPTGRFCDGKIPTDFIASKLGVKELLPPYLGTYLNPQDLLTGVSFASGGTGFDPLTPKIASVLSMPDQLELFKEYKEKLKSIAGEKRASEIVSQSLYVDLIGLGARKIGFVGIPPIGCVPSQRTLAGGALRNCAGGHNEIANLYNNGLIKEIERINKKHRHNENSTVVYIDIYTILFDMIQRPNHYGFKVSNKGCCGTGDVEVSVLCNGLTSTICEDVSEYVFWDSYHPTQRAYEVLVDWVIKNYIDLLF</sequence>
<gene>
    <name evidence="3" type="ORF">ACMD2_14663</name>
</gene>
<dbReference type="STRING" id="4615.A0A199UF72"/>